<dbReference type="OrthoDB" id="4950746at2"/>
<evidence type="ECO:0000313" key="3">
    <source>
        <dbReference type="Proteomes" id="UP000467006"/>
    </source>
</evidence>
<dbReference type="RefSeq" id="WP_098004184.1">
    <property type="nucleotide sequence ID" value="NZ_AP022563.1"/>
</dbReference>
<feature type="compositionally biased region" description="Low complexity" evidence="1">
    <location>
        <begin position="137"/>
        <end position="154"/>
    </location>
</feature>
<reference evidence="2 3" key="1">
    <citation type="journal article" date="2019" name="Emerg. Microbes Infect.">
        <title>Comprehensive subspecies identification of 175 nontuberculous mycobacteria species based on 7547 genomic profiles.</title>
        <authorList>
            <person name="Matsumoto Y."/>
            <person name="Kinjo T."/>
            <person name="Motooka D."/>
            <person name="Nabeya D."/>
            <person name="Jung N."/>
            <person name="Uechi K."/>
            <person name="Horii T."/>
            <person name="Iida T."/>
            <person name="Fujita J."/>
            <person name="Nakamura S."/>
        </authorList>
    </citation>
    <scope>NUCLEOTIDE SEQUENCE [LARGE SCALE GENOMIC DNA]</scope>
    <source>
        <strain evidence="2 3">JCM 6396</strain>
    </source>
</reference>
<evidence type="ECO:0000313" key="2">
    <source>
        <dbReference type="EMBL" id="BBX18439.1"/>
    </source>
</evidence>
<protein>
    <submittedName>
        <fullName evidence="2">Uncharacterized protein</fullName>
    </submittedName>
</protein>
<proteinExistence type="predicted"/>
<name>A0A7I7K4Q7_9MYCO</name>
<dbReference type="EMBL" id="AP022563">
    <property type="protein sequence ID" value="BBX18439.1"/>
    <property type="molecule type" value="Genomic_DNA"/>
</dbReference>
<keyword evidence="3" id="KW-1185">Reference proteome</keyword>
<organism evidence="2 3">
    <name type="scientific">Mycolicibacterium duvalii</name>
    <dbReference type="NCBI Taxonomy" id="39688"/>
    <lineage>
        <taxon>Bacteria</taxon>
        <taxon>Bacillati</taxon>
        <taxon>Actinomycetota</taxon>
        <taxon>Actinomycetes</taxon>
        <taxon>Mycobacteriales</taxon>
        <taxon>Mycobacteriaceae</taxon>
        <taxon>Mycolicibacterium</taxon>
    </lineage>
</organism>
<evidence type="ECO:0000256" key="1">
    <source>
        <dbReference type="SAM" id="MobiDB-lite"/>
    </source>
</evidence>
<gene>
    <name evidence="2" type="ORF">MDUV_32990</name>
</gene>
<dbReference type="KEGG" id="mdu:MDUV_32990"/>
<dbReference type="Proteomes" id="UP000467006">
    <property type="component" value="Chromosome"/>
</dbReference>
<feature type="region of interest" description="Disordered" evidence="1">
    <location>
        <begin position="106"/>
        <end position="154"/>
    </location>
</feature>
<accession>A0A7I7K4Q7</accession>
<sequence length="154" mass="14809">MPEFVTYARITAAGAAAGGMLLTAGMGIAHGQPDDASTSADGLVTVLVGGEIAVDSASPEAAAATVTGVCGGDPAEVTALARTVDADGTQQTVCAGTPRGDVLIVQNAAREATSAPAPPAEEAPSVSGQGESEEGEAPAVPGEGEAGESFNTEG</sequence>
<dbReference type="AlphaFoldDB" id="A0A7I7K4Q7"/>